<dbReference type="Proteomes" id="UP000584867">
    <property type="component" value="Unassembled WGS sequence"/>
</dbReference>
<dbReference type="InterPro" id="IPR003616">
    <property type="entry name" value="Post-SET_dom"/>
</dbReference>
<dbReference type="InterPro" id="IPR046341">
    <property type="entry name" value="SET_dom_sf"/>
</dbReference>
<evidence type="ECO:0000259" key="6">
    <source>
        <dbReference type="PROSITE" id="PS50280"/>
    </source>
</evidence>
<evidence type="ECO:0000259" key="7">
    <source>
        <dbReference type="PROSITE" id="PS50868"/>
    </source>
</evidence>
<accession>A0A7W7ZTR4</accession>
<name>A0A7W7ZTR4_9BACT</name>
<dbReference type="PROSITE" id="PS50868">
    <property type="entry name" value="POST_SET"/>
    <property type="match status" value="1"/>
</dbReference>
<dbReference type="GO" id="GO:0032259">
    <property type="term" value="P:methylation"/>
    <property type="evidence" value="ECO:0007669"/>
    <property type="project" value="UniProtKB-KW"/>
</dbReference>
<dbReference type="GO" id="GO:0005694">
    <property type="term" value="C:chromosome"/>
    <property type="evidence" value="ECO:0007669"/>
    <property type="project" value="UniProtKB-SubCell"/>
</dbReference>
<feature type="domain" description="Post-SET" evidence="7">
    <location>
        <begin position="124"/>
        <end position="140"/>
    </location>
</feature>
<dbReference type="InterPro" id="IPR050777">
    <property type="entry name" value="SET2_Histone-Lys_MeTrsfase"/>
</dbReference>
<keyword evidence="2" id="KW-0158">Chromosome</keyword>
<dbReference type="InterPro" id="IPR001214">
    <property type="entry name" value="SET_dom"/>
</dbReference>
<evidence type="ECO:0000256" key="5">
    <source>
        <dbReference type="ARBA" id="ARBA00022691"/>
    </source>
</evidence>
<organism evidence="8 9">
    <name type="scientific">Granulicella mallensis</name>
    <dbReference type="NCBI Taxonomy" id="940614"/>
    <lineage>
        <taxon>Bacteria</taxon>
        <taxon>Pseudomonadati</taxon>
        <taxon>Acidobacteriota</taxon>
        <taxon>Terriglobia</taxon>
        <taxon>Terriglobales</taxon>
        <taxon>Acidobacteriaceae</taxon>
        <taxon>Granulicella</taxon>
    </lineage>
</organism>
<evidence type="ECO:0000313" key="8">
    <source>
        <dbReference type="EMBL" id="MBB5065977.1"/>
    </source>
</evidence>
<dbReference type="RefSeq" id="WP_184259137.1">
    <property type="nucleotide sequence ID" value="NZ_JACHIO010000022.1"/>
</dbReference>
<dbReference type="PROSITE" id="PS50280">
    <property type="entry name" value="SET"/>
    <property type="match status" value="1"/>
</dbReference>
<keyword evidence="5" id="KW-0949">S-adenosyl-L-methionine</keyword>
<sequence>MPRTKTTTSPRLLIRSSSIHAAGCYTLDAIPNGRRVIEYDGPRLSKELADERYADRIVTYLFGFGEDGTVIDGFGTAMFLNHSCAPNCDTEETGGRVFIRAIRDIAPGEELVYEYNLYDSDETDTADCYCGTPGCRGTMYSDDELQRRAKLAARKKAKKVAATA</sequence>
<dbReference type="GO" id="GO:0008168">
    <property type="term" value="F:methyltransferase activity"/>
    <property type="evidence" value="ECO:0007669"/>
    <property type="project" value="UniProtKB-KW"/>
</dbReference>
<dbReference type="EMBL" id="JACHIO010000022">
    <property type="protein sequence ID" value="MBB5065977.1"/>
    <property type="molecule type" value="Genomic_DNA"/>
</dbReference>
<comment type="subcellular location">
    <subcellularLocation>
        <location evidence="1">Chromosome</location>
    </subcellularLocation>
</comment>
<feature type="domain" description="SET" evidence="6">
    <location>
        <begin position="10"/>
        <end position="116"/>
    </location>
</feature>
<dbReference type="Pfam" id="PF00856">
    <property type="entry name" value="SET"/>
    <property type="match status" value="1"/>
</dbReference>
<dbReference type="Gene3D" id="2.170.270.10">
    <property type="entry name" value="SET domain"/>
    <property type="match status" value="1"/>
</dbReference>
<gene>
    <name evidence="8" type="ORF">HDF15_004347</name>
</gene>
<dbReference type="SUPFAM" id="SSF82199">
    <property type="entry name" value="SET domain"/>
    <property type="match status" value="1"/>
</dbReference>
<comment type="caution">
    <text evidence="8">The sequence shown here is derived from an EMBL/GenBank/DDBJ whole genome shotgun (WGS) entry which is preliminary data.</text>
</comment>
<evidence type="ECO:0000313" key="9">
    <source>
        <dbReference type="Proteomes" id="UP000584867"/>
    </source>
</evidence>
<evidence type="ECO:0000256" key="1">
    <source>
        <dbReference type="ARBA" id="ARBA00004286"/>
    </source>
</evidence>
<keyword evidence="3" id="KW-0489">Methyltransferase</keyword>
<reference evidence="8 9" key="1">
    <citation type="submission" date="2020-08" db="EMBL/GenBank/DDBJ databases">
        <title>Genomic Encyclopedia of Type Strains, Phase IV (KMG-V): Genome sequencing to study the core and pangenomes of soil and plant-associated prokaryotes.</title>
        <authorList>
            <person name="Whitman W."/>
        </authorList>
    </citation>
    <scope>NUCLEOTIDE SEQUENCE [LARGE SCALE GENOMIC DNA]</scope>
    <source>
        <strain evidence="8 9">X5P3</strain>
    </source>
</reference>
<dbReference type="SMART" id="SM00317">
    <property type="entry name" value="SET"/>
    <property type="match status" value="1"/>
</dbReference>
<keyword evidence="4" id="KW-0808">Transferase</keyword>
<dbReference type="AlphaFoldDB" id="A0A7W7ZTR4"/>
<evidence type="ECO:0008006" key="10">
    <source>
        <dbReference type="Google" id="ProtNLM"/>
    </source>
</evidence>
<proteinExistence type="predicted"/>
<evidence type="ECO:0000256" key="2">
    <source>
        <dbReference type="ARBA" id="ARBA00022454"/>
    </source>
</evidence>
<evidence type="ECO:0000256" key="4">
    <source>
        <dbReference type="ARBA" id="ARBA00022679"/>
    </source>
</evidence>
<protein>
    <recommendedName>
        <fullName evidence="10">Nuclear protein SET</fullName>
    </recommendedName>
</protein>
<dbReference type="PANTHER" id="PTHR22884">
    <property type="entry name" value="SET DOMAIN PROTEINS"/>
    <property type="match status" value="1"/>
</dbReference>
<evidence type="ECO:0000256" key="3">
    <source>
        <dbReference type="ARBA" id="ARBA00022603"/>
    </source>
</evidence>